<feature type="compositionally biased region" description="Low complexity" evidence="1">
    <location>
        <begin position="442"/>
        <end position="452"/>
    </location>
</feature>
<feature type="region of interest" description="Disordered" evidence="1">
    <location>
        <begin position="426"/>
        <end position="465"/>
    </location>
</feature>
<accession>A0A4Y8D0N6</accession>
<evidence type="ECO:0000256" key="1">
    <source>
        <dbReference type="SAM" id="MobiDB-lite"/>
    </source>
</evidence>
<gene>
    <name evidence="2" type="ORF">BOTCAL_0182g00110</name>
</gene>
<comment type="caution">
    <text evidence="2">The sequence shown here is derived from an EMBL/GenBank/DDBJ whole genome shotgun (WGS) entry which is preliminary data.</text>
</comment>
<dbReference type="Proteomes" id="UP000297299">
    <property type="component" value="Unassembled WGS sequence"/>
</dbReference>
<feature type="compositionally biased region" description="Basic and acidic residues" evidence="1">
    <location>
        <begin position="98"/>
        <end position="108"/>
    </location>
</feature>
<feature type="compositionally biased region" description="Polar residues" evidence="1">
    <location>
        <begin position="240"/>
        <end position="298"/>
    </location>
</feature>
<dbReference type="AlphaFoldDB" id="A0A4Y8D0N6"/>
<feature type="compositionally biased region" description="Acidic residues" evidence="1">
    <location>
        <begin position="453"/>
        <end position="465"/>
    </location>
</feature>
<keyword evidence="3" id="KW-1185">Reference proteome</keyword>
<feature type="region of interest" description="Disordered" evidence="1">
    <location>
        <begin position="1"/>
        <end position="110"/>
    </location>
</feature>
<dbReference type="OrthoDB" id="3558519at2759"/>
<name>A0A4Y8D0N6_9HELO</name>
<organism evidence="2 3">
    <name type="scientific">Botryotinia calthae</name>
    <dbReference type="NCBI Taxonomy" id="38488"/>
    <lineage>
        <taxon>Eukaryota</taxon>
        <taxon>Fungi</taxon>
        <taxon>Dikarya</taxon>
        <taxon>Ascomycota</taxon>
        <taxon>Pezizomycotina</taxon>
        <taxon>Leotiomycetes</taxon>
        <taxon>Helotiales</taxon>
        <taxon>Sclerotiniaceae</taxon>
        <taxon>Botryotinia</taxon>
    </lineage>
</organism>
<feature type="compositionally biased region" description="Pro residues" evidence="1">
    <location>
        <begin position="210"/>
        <end position="226"/>
    </location>
</feature>
<proteinExistence type="predicted"/>
<feature type="compositionally biased region" description="Basic and acidic residues" evidence="1">
    <location>
        <begin position="74"/>
        <end position="84"/>
    </location>
</feature>
<reference evidence="2 3" key="1">
    <citation type="submission" date="2017-11" db="EMBL/GenBank/DDBJ databases">
        <title>Comparative genomics of Botrytis spp.</title>
        <authorList>
            <person name="Valero-Jimenez C.A."/>
            <person name="Tapia P."/>
            <person name="Veloso J."/>
            <person name="Silva-Moreno E."/>
            <person name="Staats M."/>
            <person name="Valdes J.H."/>
            <person name="Van Kan J.A.L."/>
        </authorList>
    </citation>
    <scope>NUCLEOTIDE SEQUENCE [LARGE SCALE GENOMIC DNA]</scope>
    <source>
        <strain evidence="2 3">MUCL2830</strain>
    </source>
</reference>
<protein>
    <submittedName>
        <fullName evidence="2">Uncharacterized protein</fullName>
    </submittedName>
</protein>
<evidence type="ECO:0000313" key="2">
    <source>
        <dbReference type="EMBL" id="TEY60297.1"/>
    </source>
</evidence>
<sequence>MMSNQQEKEDPLFQALPPLSKRPEWGIMLPESHPPASISRPIRPPLSHVRDDAPVARSRSPAADLDTPNLVVSDRAEPDHDRSTSSRSLYGPLRGRNTLRDRPRDAHDPYGMSRYHSIHNNARTSYPVNSNTTMHNFPACNPLPDTPAFAHSAHGYPTQYALRFPPSEWNQEGLPGQPDPYPNYLQGQSIASPSVTSAAVPTTRMITAPAPTPATPAPAPAPPITPAAPATRSRAKERTSTANAQVIRSTRSTRSGAKVQPTSTVDSQTIRSTRSGARKQSTSTAKSQAIRSTRSTRSGARKKSTLTAKSASEEEEKHVPWHDRLEYGCDRREMTEEELALARDGYGTIIPRKDCFKNAELGAKKPVECTMTESDFVWTHRGAEGAKQRRTFHARSSVALEDRLKAKARMDAMFAAQRAEVVAVNAAESAENREMVDDDSASPESSFYSASEGEGEDEDEDMEEE</sequence>
<feature type="compositionally biased region" description="Basic and acidic residues" evidence="1">
    <location>
        <begin position="1"/>
        <end position="11"/>
    </location>
</feature>
<feature type="region of interest" description="Disordered" evidence="1">
    <location>
        <begin position="208"/>
        <end position="317"/>
    </location>
</feature>
<dbReference type="EMBL" id="PHWZ01000182">
    <property type="protein sequence ID" value="TEY60297.1"/>
    <property type="molecule type" value="Genomic_DNA"/>
</dbReference>
<evidence type="ECO:0000313" key="3">
    <source>
        <dbReference type="Proteomes" id="UP000297299"/>
    </source>
</evidence>